<dbReference type="PIRSF" id="PIRSF002903">
    <property type="entry name" value="Bac_chlorC_bd"/>
    <property type="match status" value="1"/>
</dbReference>
<dbReference type="RefSeq" id="WP_011744114.1">
    <property type="nucleotide sequence ID" value="NC_008639.1"/>
</dbReference>
<dbReference type="AlphaFoldDB" id="A1BCZ7"/>
<comment type="similarity">
    <text evidence="2 12">Belongs to the BChl C/E-binding protein family.</text>
</comment>
<dbReference type="GO" id="GO:0046872">
    <property type="term" value="F:metal ion binding"/>
    <property type="evidence" value="ECO:0007669"/>
    <property type="project" value="UniProtKB-UniRule"/>
</dbReference>
<evidence type="ECO:0000256" key="13">
    <source>
        <dbReference type="SAM" id="MobiDB-lite"/>
    </source>
</evidence>
<keyword evidence="5 12" id="KW-0602">Photosynthesis</keyword>
<evidence type="ECO:0000256" key="11">
    <source>
        <dbReference type="ARBA" id="ARBA00023021"/>
    </source>
</evidence>
<gene>
    <name evidence="14" type="ordered locus">Cpha266_0207</name>
</gene>
<dbReference type="HOGENOM" id="CLU_194367_0_0_10"/>
<feature type="region of interest" description="Disordered" evidence="13">
    <location>
        <begin position="64"/>
        <end position="83"/>
    </location>
</feature>
<evidence type="ECO:0000256" key="3">
    <source>
        <dbReference type="ARBA" id="ARBA00022448"/>
    </source>
</evidence>
<dbReference type="Proteomes" id="UP000008701">
    <property type="component" value="Chromosome"/>
</dbReference>
<dbReference type="EMBL" id="CP000492">
    <property type="protein sequence ID" value="ABL64274.1"/>
    <property type="molecule type" value="Genomic_DNA"/>
</dbReference>
<dbReference type="Pfam" id="PF02043">
    <property type="entry name" value="Bac_chlorC"/>
    <property type="match status" value="1"/>
</dbReference>
<name>A1BCZ7_CHLPD</name>
<evidence type="ECO:0000313" key="15">
    <source>
        <dbReference type="Proteomes" id="UP000008701"/>
    </source>
</evidence>
<proteinExistence type="inferred from homology"/>
<keyword evidence="9 12" id="KW-0249">Electron transport</keyword>
<dbReference type="GO" id="GO:0042314">
    <property type="term" value="F:bacteriochlorophyll binding"/>
    <property type="evidence" value="ECO:0007669"/>
    <property type="project" value="UniProtKB-UniRule"/>
</dbReference>
<dbReference type="GO" id="GO:0033105">
    <property type="term" value="C:chlorosome envelope"/>
    <property type="evidence" value="ECO:0007669"/>
    <property type="project" value="UniProtKB-SubCell"/>
</dbReference>
<evidence type="ECO:0000256" key="1">
    <source>
        <dbReference type="ARBA" id="ARBA00004357"/>
    </source>
</evidence>
<dbReference type="PRINTS" id="PR00656">
    <property type="entry name" value="BCHLROPHYLLC"/>
</dbReference>
<keyword evidence="3 12" id="KW-0813">Transport</keyword>
<evidence type="ECO:0000256" key="12">
    <source>
        <dbReference type="PIRNR" id="PIRNR002903"/>
    </source>
</evidence>
<sequence>MSKISGAFTQWAEAYGRFVEIFTDGHWWVTGDCMENVGKTTKRLLRNAYPYIYGGGSSVDIKGSSPDKGGYATPTKEIKRRFE</sequence>
<keyword evidence="6 12" id="KW-0479">Metal-binding</keyword>
<dbReference type="STRING" id="290317.Cpha266_0207"/>
<evidence type="ECO:0000256" key="2">
    <source>
        <dbReference type="ARBA" id="ARBA00008065"/>
    </source>
</evidence>
<evidence type="ECO:0000256" key="7">
    <source>
        <dbReference type="ARBA" id="ARBA00022842"/>
    </source>
</evidence>
<comment type="subcellular location">
    <subcellularLocation>
        <location evidence="1 12">Chlorosome</location>
        <location evidence="1 12">Chlorosome envelope</location>
    </subcellularLocation>
</comment>
<keyword evidence="8 12" id="KW-0076">Bacteriochlorophyll</keyword>
<dbReference type="Gene3D" id="1.20.5.950">
    <property type="entry name" value="bacteriochlorophyll c-binding protein"/>
    <property type="match status" value="1"/>
</dbReference>
<evidence type="ECO:0000313" key="14">
    <source>
        <dbReference type="EMBL" id="ABL64274.1"/>
    </source>
</evidence>
<evidence type="ECO:0000256" key="9">
    <source>
        <dbReference type="ARBA" id="ARBA00022982"/>
    </source>
</evidence>
<accession>A1BCZ7</accession>
<evidence type="ECO:0000256" key="5">
    <source>
        <dbReference type="ARBA" id="ARBA00022531"/>
    </source>
</evidence>
<evidence type="ECO:0000256" key="4">
    <source>
        <dbReference type="ARBA" id="ARBA00022494"/>
    </source>
</evidence>
<dbReference type="GO" id="GO:0015979">
    <property type="term" value="P:photosynthesis"/>
    <property type="evidence" value="ECO:0007669"/>
    <property type="project" value="UniProtKB-UniRule"/>
</dbReference>
<evidence type="ECO:0000256" key="6">
    <source>
        <dbReference type="ARBA" id="ARBA00022723"/>
    </source>
</evidence>
<keyword evidence="15" id="KW-1185">Reference proteome</keyword>
<organism evidence="14 15">
    <name type="scientific">Chlorobium phaeobacteroides (strain DSM 266 / SMG 266 / 2430)</name>
    <dbReference type="NCBI Taxonomy" id="290317"/>
    <lineage>
        <taxon>Bacteria</taxon>
        <taxon>Pseudomonadati</taxon>
        <taxon>Chlorobiota</taxon>
        <taxon>Chlorobiia</taxon>
        <taxon>Chlorobiales</taxon>
        <taxon>Chlorobiaceae</taxon>
        <taxon>Chlorobium/Pelodictyon group</taxon>
        <taxon>Chlorobium</taxon>
    </lineage>
</organism>
<keyword evidence="4 12" id="KW-0148">Chlorophyll</keyword>
<dbReference type="KEGG" id="cph:Cpha266_0207"/>
<keyword evidence="7 12" id="KW-0460">Magnesium</keyword>
<dbReference type="InterPro" id="IPR001470">
    <property type="entry name" value="Bchl_c-bd"/>
</dbReference>
<evidence type="ECO:0000256" key="8">
    <source>
        <dbReference type="ARBA" id="ARBA00022956"/>
    </source>
</evidence>
<reference evidence="14 15" key="1">
    <citation type="submission" date="2006-12" db="EMBL/GenBank/DDBJ databases">
        <title>Complete sequence of Chlorobium phaeobacteroides DSM 266.</title>
        <authorList>
            <consortium name="US DOE Joint Genome Institute"/>
            <person name="Copeland A."/>
            <person name="Lucas S."/>
            <person name="Lapidus A."/>
            <person name="Barry K."/>
            <person name="Detter J.C."/>
            <person name="Glavina del Rio T."/>
            <person name="Hammon N."/>
            <person name="Israni S."/>
            <person name="Pitluck S."/>
            <person name="Goltsman E."/>
            <person name="Schmutz J."/>
            <person name="Larimer F."/>
            <person name="Land M."/>
            <person name="Hauser L."/>
            <person name="Mikhailova N."/>
            <person name="Li T."/>
            <person name="Overmann J."/>
            <person name="Bryant D.A."/>
            <person name="Richardson P."/>
        </authorList>
    </citation>
    <scope>NUCLEOTIDE SEQUENCE [LARGE SCALE GENOMIC DNA]</scope>
    <source>
        <strain evidence="14 15">DSM 266</strain>
    </source>
</reference>
<comment type="function">
    <text evidence="12">Component of the photosynthetic apparatus.</text>
</comment>
<protein>
    <submittedName>
        <fullName evidence="14">Bacteriochlorophyll C binding protein</fullName>
    </submittedName>
</protein>
<dbReference type="InterPro" id="IPR038387">
    <property type="entry name" value="Bchl_C-bd_sf"/>
</dbReference>
<keyword evidence="10 12" id="KW-0157">Chromophore</keyword>
<evidence type="ECO:0000256" key="10">
    <source>
        <dbReference type="ARBA" id="ARBA00022991"/>
    </source>
</evidence>
<dbReference type="OrthoDB" id="595321at2"/>
<keyword evidence="11 12" id="KW-0151">Chlorosome</keyword>